<reference evidence="1" key="1">
    <citation type="journal article" date="2020" name="mSystems">
        <title>Genome- and Community-Level Interaction Insights into Carbon Utilization and Element Cycling Functions of Hydrothermarchaeota in Hydrothermal Sediment.</title>
        <authorList>
            <person name="Zhou Z."/>
            <person name="Liu Y."/>
            <person name="Xu W."/>
            <person name="Pan J."/>
            <person name="Luo Z.H."/>
            <person name="Li M."/>
        </authorList>
    </citation>
    <scope>NUCLEOTIDE SEQUENCE [LARGE SCALE GENOMIC DNA]</scope>
    <source>
        <strain evidence="1">SpSt-1135</strain>
    </source>
</reference>
<dbReference type="AlphaFoldDB" id="A0A7C6EDT3"/>
<accession>A0A7C6EDT3</accession>
<gene>
    <name evidence="1" type="ORF">ENM99_04290</name>
</gene>
<dbReference type="EMBL" id="DRZX01000212">
    <property type="protein sequence ID" value="HHS49056.1"/>
    <property type="molecule type" value="Genomic_DNA"/>
</dbReference>
<protein>
    <submittedName>
        <fullName evidence="1">Uncharacterized protein</fullName>
    </submittedName>
</protein>
<dbReference type="Proteomes" id="UP000886400">
    <property type="component" value="Unassembled WGS sequence"/>
</dbReference>
<name>A0A7C6EDT3_DESAE</name>
<evidence type="ECO:0000313" key="1">
    <source>
        <dbReference type="EMBL" id="HHS49056.1"/>
    </source>
</evidence>
<sequence length="179" mass="20561">MKEIFDVYKNKLNDFIVSLKSKVKQQAINKQLLEEIRNEINQWGKNNLNLMFLELKSTLDSKSIDEEKKKSVLERAQSLTEYGLYVAPIDLIQQEDTNAKSLYIAGGTLVGVSLLQKLLFKKFKFIDSAVLATIALLASKSYFNNSKKNNDMALSYIDDAKEWLEAAFENIYKTFKELD</sequence>
<comment type="caution">
    <text evidence="1">The sequence shown here is derived from an EMBL/GenBank/DDBJ whole genome shotgun (WGS) entry which is preliminary data.</text>
</comment>
<organism evidence="1">
    <name type="scientific">Desulfurella acetivorans</name>
    <dbReference type="NCBI Taxonomy" id="33002"/>
    <lineage>
        <taxon>Bacteria</taxon>
        <taxon>Pseudomonadati</taxon>
        <taxon>Campylobacterota</taxon>
        <taxon>Desulfurellia</taxon>
        <taxon>Desulfurellales</taxon>
        <taxon>Desulfurellaceae</taxon>
        <taxon>Desulfurella</taxon>
    </lineage>
</organism>
<proteinExistence type="predicted"/>